<sequence>MRNKKNSNEIVEYPDLEVCLKQNSAYVEELDDDFANLRPGPFSIEIKIEKYKTSERGVLAFDIKLDKKLVAQLCVPQAYIEANGSYTHTIASITNEGLRTRLEASQSLREVTVLISKGEDSISPGYDDKAGHTHWMVEPKGEPVMITSANDMKGDDISVIYLKPTYKRTKMLDVMRFLVVRNHDGKKGGKGKGEKKEQ</sequence>
<dbReference type="AlphaFoldDB" id="A0A9Q8UWG9"/>
<protein>
    <submittedName>
        <fullName evidence="1">Uncharacterized protein</fullName>
    </submittedName>
</protein>
<accession>A0A9Q8UWG9</accession>
<reference evidence="1" key="1">
    <citation type="submission" date="2021-12" db="EMBL/GenBank/DDBJ databases">
        <authorList>
            <person name="Zaccaron A."/>
            <person name="Stergiopoulos I."/>
        </authorList>
    </citation>
    <scope>NUCLEOTIDE SEQUENCE</scope>
    <source>
        <strain evidence="1">Race5_Kim</strain>
    </source>
</reference>
<dbReference type="Proteomes" id="UP000756132">
    <property type="component" value="Chromosome 13"/>
</dbReference>
<organism evidence="1 2">
    <name type="scientific">Passalora fulva</name>
    <name type="common">Tomato leaf mold</name>
    <name type="synonym">Cladosporium fulvum</name>
    <dbReference type="NCBI Taxonomy" id="5499"/>
    <lineage>
        <taxon>Eukaryota</taxon>
        <taxon>Fungi</taxon>
        <taxon>Dikarya</taxon>
        <taxon>Ascomycota</taxon>
        <taxon>Pezizomycotina</taxon>
        <taxon>Dothideomycetes</taxon>
        <taxon>Dothideomycetidae</taxon>
        <taxon>Mycosphaerellales</taxon>
        <taxon>Mycosphaerellaceae</taxon>
        <taxon>Fulvia</taxon>
    </lineage>
</organism>
<reference evidence="1" key="2">
    <citation type="journal article" date="2022" name="Microb. Genom.">
        <title>A chromosome-scale genome assembly of the tomato pathogen Cladosporium fulvum reveals a compartmentalized genome architecture and the presence of a dispensable chromosome.</title>
        <authorList>
            <person name="Zaccaron A.Z."/>
            <person name="Chen L.H."/>
            <person name="Samaras A."/>
            <person name="Stergiopoulos I."/>
        </authorList>
    </citation>
    <scope>NUCLEOTIDE SEQUENCE</scope>
    <source>
        <strain evidence="1">Race5_Kim</strain>
    </source>
</reference>
<proteinExistence type="predicted"/>
<dbReference type="RefSeq" id="XP_047769351.1">
    <property type="nucleotide sequence ID" value="XM_047913609.1"/>
</dbReference>
<name>A0A9Q8UWG9_PASFU</name>
<gene>
    <name evidence="1" type="ORF">CLAFUR5_14461</name>
</gene>
<evidence type="ECO:0000313" key="1">
    <source>
        <dbReference type="EMBL" id="UJO24985.1"/>
    </source>
</evidence>
<dbReference type="EMBL" id="CP090175">
    <property type="protein sequence ID" value="UJO24985.1"/>
    <property type="molecule type" value="Genomic_DNA"/>
</dbReference>
<keyword evidence="2" id="KW-1185">Reference proteome</keyword>
<evidence type="ECO:0000313" key="2">
    <source>
        <dbReference type="Proteomes" id="UP000756132"/>
    </source>
</evidence>
<dbReference type="GeneID" id="71994339"/>
<dbReference type="KEGG" id="ffu:CLAFUR5_14461"/>